<dbReference type="InterPro" id="IPR007305">
    <property type="entry name" value="Vesicle_transpt_Got1/SFT2"/>
</dbReference>
<dbReference type="GO" id="GO:0012505">
    <property type="term" value="C:endomembrane system"/>
    <property type="evidence" value="ECO:0007669"/>
    <property type="project" value="UniProtKB-ARBA"/>
</dbReference>
<evidence type="ECO:0000313" key="11">
    <source>
        <dbReference type="Proteomes" id="UP000183832"/>
    </source>
</evidence>
<dbReference type="InterPro" id="IPR011691">
    <property type="entry name" value="Vesicle_transpt_SFT2"/>
</dbReference>
<evidence type="ECO:0000256" key="6">
    <source>
        <dbReference type="ARBA" id="ARBA00022989"/>
    </source>
</evidence>
<feature type="transmembrane region" description="Helical" evidence="9">
    <location>
        <begin position="67"/>
        <end position="88"/>
    </location>
</feature>
<reference evidence="10 11" key="1">
    <citation type="submission" date="2015-04" db="EMBL/GenBank/DDBJ databases">
        <authorList>
            <person name="Syromyatnikov M.Y."/>
            <person name="Popov V.N."/>
        </authorList>
    </citation>
    <scope>NUCLEOTIDE SEQUENCE [LARGE SCALE GENOMIC DNA]</scope>
</reference>
<evidence type="ECO:0000256" key="5">
    <source>
        <dbReference type="ARBA" id="ARBA00022927"/>
    </source>
</evidence>
<feature type="transmembrane region" description="Helical" evidence="9">
    <location>
        <begin position="156"/>
        <end position="177"/>
    </location>
</feature>
<keyword evidence="6 9" id="KW-1133">Transmembrane helix</keyword>
<proteinExistence type="inferred from homology"/>
<evidence type="ECO:0000256" key="7">
    <source>
        <dbReference type="ARBA" id="ARBA00023136"/>
    </source>
</evidence>
<comment type="function">
    <text evidence="1 9">May be involved in fusion of retrograde transport vesicles derived from an endocytic compartment with the Golgi complex.</text>
</comment>
<sequence>MANLKNDLDEYMLMNEERKAPGYKLNMKMPKLPSVFGGNSESTSSNNSWLNDDDNGWCPKLNRLQRMIGCVICFGLGIFCLVVSTFYIPVLMFKARKFALLYSMASALFIAGVSFMIGFKTLLQSMFTKQKLAASICYSLSLLLTLYFAMWAKSTAFTVCFAIIQIISLGFMLFGVVPKGSASGFKFFGSLFKSQVSSTLPI</sequence>
<gene>
    <name evidence="10" type="ORF">CLUMA_CG013801</name>
</gene>
<dbReference type="AlphaFoldDB" id="A0A1J1ILU6"/>
<dbReference type="STRING" id="568069.A0A1J1ILU6"/>
<evidence type="ECO:0000256" key="4">
    <source>
        <dbReference type="ARBA" id="ARBA00022692"/>
    </source>
</evidence>
<feature type="transmembrane region" description="Helical" evidence="9">
    <location>
        <begin position="100"/>
        <end position="119"/>
    </location>
</feature>
<dbReference type="PANTHER" id="PTHR23137:SF36">
    <property type="entry name" value="VESICLE TRANSPORT PROTEIN SFT2C"/>
    <property type="match status" value="1"/>
</dbReference>
<evidence type="ECO:0000256" key="9">
    <source>
        <dbReference type="RuleBase" id="RU363111"/>
    </source>
</evidence>
<evidence type="ECO:0000313" key="10">
    <source>
        <dbReference type="EMBL" id="CRL00540.1"/>
    </source>
</evidence>
<comment type="similarity">
    <text evidence="8 9">Belongs to the SFT2 family.</text>
</comment>
<evidence type="ECO:0000256" key="3">
    <source>
        <dbReference type="ARBA" id="ARBA00022448"/>
    </source>
</evidence>
<accession>A0A1J1ILU6</accession>
<keyword evidence="3 9" id="KW-0813">Transport</keyword>
<organism evidence="10 11">
    <name type="scientific">Clunio marinus</name>
    <dbReference type="NCBI Taxonomy" id="568069"/>
    <lineage>
        <taxon>Eukaryota</taxon>
        <taxon>Metazoa</taxon>
        <taxon>Ecdysozoa</taxon>
        <taxon>Arthropoda</taxon>
        <taxon>Hexapoda</taxon>
        <taxon>Insecta</taxon>
        <taxon>Pterygota</taxon>
        <taxon>Neoptera</taxon>
        <taxon>Endopterygota</taxon>
        <taxon>Diptera</taxon>
        <taxon>Nematocera</taxon>
        <taxon>Chironomoidea</taxon>
        <taxon>Chironomidae</taxon>
        <taxon>Clunio</taxon>
    </lineage>
</organism>
<dbReference type="Pfam" id="PF04178">
    <property type="entry name" value="Got1"/>
    <property type="match status" value="1"/>
</dbReference>
<evidence type="ECO:0000256" key="8">
    <source>
        <dbReference type="ARBA" id="ARBA00025800"/>
    </source>
</evidence>
<dbReference type="PANTHER" id="PTHR23137">
    <property type="entry name" value="VESICLE TRANSPORT PROTEIN-RELATED"/>
    <property type="match status" value="1"/>
</dbReference>
<keyword evidence="5 9" id="KW-0653">Protein transport</keyword>
<evidence type="ECO:0000256" key="2">
    <source>
        <dbReference type="ARBA" id="ARBA00004141"/>
    </source>
</evidence>
<keyword evidence="7 9" id="KW-0472">Membrane</keyword>
<keyword evidence="4 9" id="KW-0812">Transmembrane</keyword>
<feature type="transmembrane region" description="Helical" evidence="9">
    <location>
        <begin position="131"/>
        <end position="150"/>
    </location>
</feature>
<dbReference type="EMBL" id="CVRI01000054">
    <property type="protein sequence ID" value="CRL00540.1"/>
    <property type="molecule type" value="Genomic_DNA"/>
</dbReference>
<comment type="subcellular location">
    <subcellularLocation>
        <location evidence="2 9">Membrane</location>
        <topology evidence="2 9">Multi-pass membrane protein</topology>
    </subcellularLocation>
</comment>
<evidence type="ECO:0000256" key="1">
    <source>
        <dbReference type="ARBA" id="ARBA00003566"/>
    </source>
</evidence>
<dbReference type="GO" id="GO:0005737">
    <property type="term" value="C:cytoplasm"/>
    <property type="evidence" value="ECO:0007669"/>
    <property type="project" value="UniProtKB-ARBA"/>
</dbReference>
<dbReference type="GO" id="GO:0016020">
    <property type="term" value="C:membrane"/>
    <property type="evidence" value="ECO:0007669"/>
    <property type="project" value="UniProtKB-SubCell"/>
</dbReference>
<dbReference type="GO" id="GO:0016192">
    <property type="term" value="P:vesicle-mediated transport"/>
    <property type="evidence" value="ECO:0007669"/>
    <property type="project" value="InterPro"/>
</dbReference>
<name>A0A1J1ILU6_9DIPT</name>
<dbReference type="Proteomes" id="UP000183832">
    <property type="component" value="Unassembled WGS sequence"/>
</dbReference>
<keyword evidence="11" id="KW-1185">Reference proteome</keyword>
<dbReference type="OrthoDB" id="660759at2759"/>
<dbReference type="GO" id="GO:0015031">
    <property type="term" value="P:protein transport"/>
    <property type="evidence" value="ECO:0007669"/>
    <property type="project" value="UniProtKB-KW"/>
</dbReference>
<protein>
    <recommendedName>
        <fullName evidence="9">Vesicle transport protein</fullName>
    </recommendedName>
</protein>